<evidence type="ECO:0000256" key="1">
    <source>
        <dbReference type="SAM" id="Phobius"/>
    </source>
</evidence>
<keyword evidence="1" id="KW-1133">Transmembrane helix</keyword>
<dbReference type="Proteomes" id="UP000307440">
    <property type="component" value="Unassembled WGS sequence"/>
</dbReference>
<keyword evidence="1" id="KW-0812">Transmembrane</keyword>
<evidence type="ECO:0000313" key="2">
    <source>
        <dbReference type="EMBL" id="TFK24091.1"/>
    </source>
</evidence>
<protein>
    <submittedName>
        <fullName evidence="2">Uncharacterized protein</fullName>
    </submittedName>
</protein>
<evidence type="ECO:0000313" key="3">
    <source>
        <dbReference type="Proteomes" id="UP000307440"/>
    </source>
</evidence>
<keyword evidence="1" id="KW-0472">Membrane</keyword>
<proteinExistence type="predicted"/>
<reference evidence="2 3" key="1">
    <citation type="journal article" date="2019" name="Nat. Ecol. Evol.">
        <title>Megaphylogeny resolves global patterns of mushroom evolution.</title>
        <authorList>
            <person name="Varga T."/>
            <person name="Krizsan K."/>
            <person name="Foldi C."/>
            <person name="Dima B."/>
            <person name="Sanchez-Garcia M."/>
            <person name="Sanchez-Ramirez S."/>
            <person name="Szollosi G.J."/>
            <person name="Szarkandi J.G."/>
            <person name="Papp V."/>
            <person name="Albert L."/>
            <person name="Andreopoulos W."/>
            <person name="Angelini C."/>
            <person name="Antonin V."/>
            <person name="Barry K.W."/>
            <person name="Bougher N.L."/>
            <person name="Buchanan P."/>
            <person name="Buyck B."/>
            <person name="Bense V."/>
            <person name="Catcheside P."/>
            <person name="Chovatia M."/>
            <person name="Cooper J."/>
            <person name="Damon W."/>
            <person name="Desjardin D."/>
            <person name="Finy P."/>
            <person name="Geml J."/>
            <person name="Haridas S."/>
            <person name="Hughes K."/>
            <person name="Justo A."/>
            <person name="Karasinski D."/>
            <person name="Kautmanova I."/>
            <person name="Kiss B."/>
            <person name="Kocsube S."/>
            <person name="Kotiranta H."/>
            <person name="LaButti K.M."/>
            <person name="Lechner B.E."/>
            <person name="Liimatainen K."/>
            <person name="Lipzen A."/>
            <person name="Lukacs Z."/>
            <person name="Mihaltcheva S."/>
            <person name="Morgado L.N."/>
            <person name="Niskanen T."/>
            <person name="Noordeloos M.E."/>
            <person name="Ohm R.A."/>
            <person name="Ortiz-Santana B."/>
            <person name="Ovrebo C."/>
            <person name="Racz N."/>
            <person name="Riley R."/>
            <person name="Savchenko A."/>
            <person name="Shiryaev A."/>
            <person name="Soop K."/>
            <person name="Spirin V."/>
            <person name="Szebenyi C."/>
            <person name="Tomsovsky M."/>
            <person name="Tulloss R.E."/>
            <person name="Uehling J."/>
            <person name="Grigoriev I.V."/>
            <person name="Vagvolgyi C."/>
            <person name="Papp T."/>
            <person name="Martin F.M."/>
            <person name="Miettinen O."/>
            <person name="Hibbett D.S."/>
            <person name="Nagy L.G."/>
        </authorList>
    </citation>
    <scope>NUCLEOTIDE SEQUENCE [LARGE SCALE GENOMIC DNA]</scope>
    <source>
        <strain evidence="2 3">CBS 121175</strain>
    </source>
</reference>
<gene>
    <name evidence="2" type="ORF">FA15DRAFT_433921</name>
</gene>
<accession>A0A5C3KU06</accession>
<dbReference type="EMBL" id="ML210206">
    <property type="protein sequence ID" value="TFK24091.1"/>
    <property type="molecule type" value="Genomic_DNA"/>
</dbReference>
<keyword evidence="3" id="KW-1185">Reference proteome</keyword>
<sequence length="76" mass="8605">MKCHDLRLLLRLCPCRSLVHLFDITNLGLETLLLLFPPSTVVYLVIVAQLHFVIVRSKLAVLFAQFAEIVALGLQF</sequence>
<dbReference type="AlphaFoldDB" id="A0A5C3KU06"/>
<feature type="transmembrane region" description="Helical" evidence="1">
    <location>
        <begin position="32"/>
        <end position="55"/>
    </location>
</feature>
<name>A0A5C3KU06_COPMA</name>
<organism evidence="2 3">
    <name type="scientific">Coprinopsis marcescibilis</name>
    <name type="common">Agaric fungus</name>
    <name type="synonym">Psathyrella marcescibilis</name>
    <dbReference type="NCBI Taxonomy" id="230819"/>
    <lineage>
        <taxon>Eukaryota</taxon>
        <taxon>Fungi</taxon>
        <taxon>Dikarya</taxon>
        <taxon>Basidiomycota</taxon>
        <taxon>Agaricomycotina</taxon>
        <taxon>Agaricomycetes</taxon>
        <taxon>Agaricomycetidae</taxon>
        <taxon>Agaricales</taxon>
        <taxon>Agaricineae</taxon>
        <taxon>Psathyrellaceae</taxon>
        <taxon>Coprinopsis</taxon>
    </lineage>
</organism>